<keyword evidence="2" id="KW-1185">Reference proteome</keyword>
<evidence type="ECO:0000313" key="2">
    <source>
        <dbReference type="Proteomes" id="UP000664369"/>
    </source>
</evidence>
<dbReference type="RefSeq" id="WP_208176960.1">
    <property type="nucleotide sequence ID" value="NZ_JAGETZ010000010.1"/>
</dbReference>
<comment type="caution">
    <text evidence="1">The sequence shown here is derived from an EMBL/GenBank/DDBJ whole genome shotgun (WGS) entry which is preliminary data.</text>
</comment>
<accession>A0ABS3QJS1</accession>
<dbReference type="Gene3D" id="1.10.490.10">
    <property type="entry name" value="Globins"/>
    <property type="match status" value="1"/>
</dbReference>
<gene>
    <name evidence="1" type="ORF">J4E00_19550</name>
</gene>
<organism evidence="1 2">
    <name type="scientific">Hymenobacter negativus</name>
    <dbReference type="NCBI Taxonomy" id="2795026"/>
    <lineage>
        <taxon>Bacteria</taxon>
        <taxon>Pseudomonadati</taxon>
        <taxon>Bacteroidota</taxon>
        <taxon>Cytophagia</taxon>
        <taxon>Cytophagales</taxon>
        <taxon>Hymenobacteraceae</taxon>
        <taxon>Hymenobacter</taxon>
    </lineage>
</organism>
<dbReference type="InterPro" id="IPR009050">
    <property type="entry name" value="Globin-like_sf"/>
</dbReference>
<reference evidence="1 2" key="1">
    <citation type="submission" date="2021-03" db="EMBL/GenBank/DDBJ databases">
        <authorList>
            <person name="Kim M.K."/>
        </authorList>
    </citation>
    <scope>NUCLEOTIDE SEQUENCE [LARGE SCALE GENOMIC DNA]</scope>
    <source>
        <strain evidence="1 2">BT442</strain>
    </source>
</reference>
<dbReference type="Proteomes" id="UP000664369">
    <property type="component" value="Unassembled WGS sequence"/>
</dbReference>
<proteinExistence type="predicted"/>
<dbReference type="InterPro" id="IPR012292">
    <property type="entry name" value="Globin/Proto"/>
</dbReference>
<dbReference type="CDD" id="cd08916">
    <property type="entry name" value="TrHb3_P"/>
    <property type="match status" value="1"/>
</dbReference>
<dbReference type="SUPFAM" id="SSF46458">
    <property type="entry name" value="Globin-like"/>
    <property type="match status" value="1"/>
</dbReference>
<sequence length="132" mass="15042">MTTRLLPDIQTEADINTLLNTFYEKVGLDELLGPLFQADAQVHWPQPLVTMQAFWKRVLLNTGGQDGWPLPSSVVLPSTGEHLQRWRQLFLAAVEANFTGPIAETAKNVAQEVARRFEYKRQPRPLLSFLNR</sequence>
<evidence type="ECO:0000313" key="1">
    <source>
        <dbReference type="EMBL" id="MBO2011268.1"/>
    </source>
</evidence>
<dbReference type="EMBL" id="JAGETZ010000010">
    <property type="protein sequence ID" value="MBO2011268.1"/>
    <property type="molecule type" value="Genomic_DNA"/>
</dbReference>
<protein>
    <submittedName>
        <fullName evidence="1">Group III truncated hemoglobin</fullName>
    </submittedName>
</protein>
<name>A0ABS3QJS1_9BACT</name>